<dbReference type="Proteomes" id="UP001479436">
    <property type="component" value="Unassembled WGS sequence"/>
</dbReference>
<dbReference type="Gene3D" id="3.80.10.10">
    <property type="entry name" value="Ribonuclease Inhibitor"/>
    <property type="match status" value="1"/>
</dbReference>
<keyword evidence="2" id="KW-1185">Reference proteome</keyword>
<gene>
    <name evidence="1" type="ORF">K7432_005208</name>
</gene>
<dbReference type="InterPro" id="IPR032675">
    <property type="entry name" value="LRR_dom_sf"/>
</dbReference>
<dbReference type="SUPFAM" id="SSF52047">
    <property type="entry name" value="RNI-like"/>
    <property type="match status" value="1"/>
</dbReference>
<evidence type="ECO:0008006" key="3">
    <source>
        <dbReference type="Google" id="ProtNLM"/>
    </source>
</evidence>
<comment type="caution">
    <text evidence="1">The sequence shown here is derived from an EMBL/GenBank/DDBJ whole genome shotgun (WGS) entry which is preliminary data.</text>
</comment>
<accession>A0ABR2WWZ0</accession>
<dbReference type="EMBL" id="JASJQH010000199">
    <property type="protein sequence ID" value="KAK9766021.1"/>
    <property type="molecule type" value="Genomic_DNA"/>
</dbReference>
<organism evidence="1 2">
    <name type="scientific">Basidiobolus ranarum</name>
    <dbReference type="NCBI Taxonomy" id="34480"/>
    <lineage>
        <taxon>Eukaryota</taxon>
        <taxon>Fungi</taxon>
        <taxon>Fungi incertae sedis</taxon>
        <taxon>Zoopagomycota</taxon>
        <taxon>Entomophthoromycotina</taxon>
        <taxon>Basidiobolomycetes</taxon>
        <taxon>Basidiobolales</taxon>
        <taxon>Basidiobolaceae</taxon>
        <taxon>Basidiobolus</taxon>
    </lineage>
</organism>
<proteinExistence type="predicted"/>
<protein>
    <recommendedName>
        <fullName evidence="3">Mitochondrial ATP synthase regulatory component factor B</fullName>
    </recommendedName>
</protein>
<name>A0ABR2WWZ0_9FUNG</name>
<evidence type="ECO:0000313" key="1">
    <source>
        <dbReference type="EMBL" id="KAK9766021.1"/>
    </source>
</evidence>
<sequence>MRKTHLANLCITKSTRNFTIETPNPSKPTNLITSTTLDPSRFLNTSYDKYISEEECQQVVHHALKVIHGPIFPCKRRKREKLFHQGVSHSNPPPKSLLKWCCTVIAKDIQEYIHENQASITALPLHLKEILIKQVSKAYQMNDVCLGLFFDTGYQTVNFQNAHLSYDILNKFLSFSTGSSHIISDKCLNNVTHLNIAYSNIEATWFLALLPQYLTDLTYLNISGCFDGRYGRKVVHTMTSHLKKLEFLNISGVVWLTNSVILECVDWSHELLNLKILTIERCPRMDAIYVHDQIRKIRPEVHVQI</sequence>
<evidence type="ECO:0000313" key="2">
    <source>
        <dbReference type="Proteomes" id="UP001479436"/>
    </source>
</evidence>
<reference evidence="1 2" key="1">
    <citation type="submission" date="2023-04" db="EMBL/GenBank/DDBJ databases">
        <title>Genome of Basidiobolus ranarum AG-B5.</title>
        <authorList>
            <person name="Stajich J.E."/>
            <person name="Carter-House D."/>
            <person name="Gryganskyi A."/>
        </authorList>
    </citation>
    <scope>NUCLEOTIDE SEQUENCE [LARGE SCALE GENOMIC DNA]</scope>
    <source>
        <strain evidence="1 2">AG-B5</strain>
    </source>
</reference>